<proteinExistence type="predicted"/>
<gene>
    <name evidence="2" type="ORF">AVDCRST_MAG63-2198</name>
</gene>
<dbReference type="EMBL" id="CADCTO010000284">
    <property type="protein sequence ID" value="CAA9256450.1"/>
    <property type="molecule type" value="Genomic_DNA"/>
</dbReference>
<accession>A0A6J4IQB2</accession>
<evidence type="ECO:0000313" key="2">
    <source>
        <dbReference type="EMBL" id="CAA9256450.1"/>
    </source>
</evidence>
<feature type="region of interest" description="Disordered" evidence="1">
    <location>
        <begin position="48"/>
        <end position="68"/>
    </location>
</feature>
<sequence length="85" mass="9126">MHLAFDLFPGSWWGFALVHIPGHGRMTPLLSRARIALGRSVTAGAETAEKAKATEAQAPAKKSETTVTGDDADDYLCVLMPMQVI</sequence>
<dbReference type="AlphaFoldDB" id="A0A6J4IQB2"/>
<name>A0A6J4IQB2_9BACT</name>
<organism evidence="2">
    <name type="scientific">uncultured Armatimonadetes bacterium</name>
    <dbReference type="NCBI Taxonomy" id="157466"/>
    <lineage>
        <taxon>Bacteria</taxon>
        <taxon>Bacillati</taxon>
        <taxon>Armatimonadota</taxon>
        <taxon>environmental samples</taxon>
    </lineage>
</organism>
<reference evidence="2" key="1">
    <citation type="submission" date="2020-02" db="EMBL/GenBank/DDBJ databases">
        <authorList>
            <person name="Meier V. D."/>
        </authorList>
    </citation>
    <scope>NUCLEOTIDE SEQUENCE</scope>
    <source>
        <strain evidence="2">AVDCRST_MAG63</strain>
    </source>
</reference>
<protein>
    <submittedName>
        <fullName evidence="2">Uncharacterized protein</fullName>
    </submittedName>
</protein>
<evidence type="ECO:0000256" key="1">
    <source>
        <dbReference type="SAM" id="MobiDB-lite"/>
    </source>
</evidence>